<protein>
    <submittedName>
        <fullName evidence="9">TolC family protein</fullName>
    </submittedName>
</protein>
<sequence length="446" mass="49933">MKSKYYPFLLFLSAILLVPAGLRAQASADTAARVLTLRQCVEYALKNQPVVRQAAIDEGINEKNIGISLSDWLPQVTSSGLYNYYFKGSPVSPANSGTTATQSNINNFSSLGLQANQVIYNNDVLQAAKAAKYSRLYYKQNTTSSQINVVSDVSKAFFDVLLSEKQLDILKEDIVRLQRSLKDAYTRYQAGVVDKTDYKQATISLNNSLASRKQTEEAIKSKMAYLKQIMGLDAQQGFSLSYDSTRYEAEAIIDTNQQLDINKRIEYQQLQTQKNLQNVNISYYKYGFLPSVSATGAYNLVYLSHGFSNLYNNAFPNGYVGLTLDLPIFQGGKRLKNLSKARLEADRVDLDIVNAKNTINTEYVQALAGYKSNYANYDVLKQNVSLAKDVYNVVSLQYREGIKTYLDVIVAQSDLRTAELNYYNALFQLLSSKIDLEKALGTLTVQ</sequence>
<comment type="subcellular location">
    <subcellularLocation>
        <location evidence="1">Cell outer membrane</location>
    </subcellularLocation>
</comment>
<dbReference type="InterPro" id="IPR003423">
    <property type="entry name" value="OMP_efflux"/>
</dbReference>
<dbReference type="PANTHER" id="PTHR30026">
    <property type="entry name" value="OUTER MEMBRANE PROTEIN TOLC"/>
    <property type="match status" value="1"/>
</dbReference>
<dbReference type="Gene3D" id="1.20.1600.10">
    <property type="entry name" value="Outer membrane efflux proteins (OEP)"/>
    <property type="match status" value="1"/>
</dbReference>
<dbReference type="Proteomes" id="UP000321479">
    <property type="component" value="Chromosome"/>
</dbReference>
<feature type="chain" id="PRO_5022669861" evidence="8">
    <location>
        <begin position="25"/>
        <end position="446"/>
    </location>
</feature>
<feature type="signal peptide" evidence="8">
    <location>
        <begin position="1"/>
        <end position="24"/>
    </location>
</feature>
<keyword evidence="6" id="KW-0472">Membrane</keyword>
<organism evidence="9 10">
    <name type="scientific">Mucilaginibacter ginsenosidivorans</name>
    <dbReference type="NCBI Taxonomy" id="398053"/>
    <lineage>
        <taxon>Bacteria</taxon>
        <taxon>Pseudomonadati</taxon>
        <taxon>Bacteroidota</taxon>
        <taxon>Sphingobacteriia</taxon>
        <taxon>Sphingobacteriales</taxon>
        <taxon>Sphingobacteriaceae</taxon>
        <taxon>Mucilaginibacter</taxon>
    </lineage>
</organism>
<keyword evidence="4" id="KW-1134">Transmembrane beta strand</keyword>
<reference evidence="9 10" key="1">
    <citation type="journal article" date="2017" name="Curr. Microbiol.">
        <title>Mucilaginibacter ginsenosidivorans sp. nov., Isolated from Soil of Ginseng Field.</title>
        <authorList>
            <person name="Kim M.M."/>
            <person name="Siddiqi M.Z."/>
            <person name="Im W.T."/>
        </authorList>
    </citation>
    <scope>NUCLEOTIDE SEQUENCE [LARGE SCALE GENOMIC DNA]</scope>
    <source>
        <strain evidence="9 10">Gsoil 3017</strain>
    </source>
</reference>
<proteinExistence type="inferred from homology"/>
<dbReference type="AlphaFoldDB" id="A0A5B8UZQ9"/>
<dbReference type="PANTHER" id="PTHR30026:SF20">
    <property type="entry name" value="OUTER MEMBRANE PROTEIN TOLC"/>
    <property type="match status" value="1"/>
</dbReference>
<evidence type="ECO:0000256" key="5">
    <source>
        <dbReference type="ARBA" id="ARBA00022692"/>
    </source>
</evidence>
<keyword evidence="8" id="KW-0732">Signal</keyword>
<keyword evidence="7" id="KW-0998">Cell outer membrane</keyword>
<dbReference type="GO" id="GO:1990281">
    <property type="term" value="C:efflux pump complex"/>
    <property type="evidence" value="ECO:0007669"/>
    <property type="project" value="TreeGrafter"/>
</dbReference>
<evidence type="ECO:0000313" key="9">
    <source>
        <dbReference type="EMBL" id="QEC64584.1"/>
    </source>
</evidence>
<name>A0A5B8UZQ9_9SPHI</name>
<accession>A0A5B8UZQ9</accession>
<keyword evidence="3" id="KW-0813">Transport</keyword>
<evidence type="ECO:0000313" key="10">
    <source>
        <dbReference type="Proteomes" id="UP000321479"/>
    </source>
</evidence>
<dbReference type="OrthoDB" id="367883at2"/>
<evidence type="ECO:0000256" key="4">
    <source>
        <dbReference type="ARBA" id="ARBA00022452"/>
    </source>
</evidence>
<dbReference type="GO" id="GO:0009279">
    <property type="term" value="C:cell outer membrane"/>
    <property type="evidence" value="ECO:0007669"/>
    <property type="project" value="UniProtKB-SubCell"/>
</dbReference>
<keyword evidence="5" id="KW-0812">Transmembrane</keyword>
<evidence type="ECO:0000256" key="2">
    <source>
        <dbReference type="ARBA" id="ARBA00007613"/>
    </source>
</evidence>
<dbReference type="SUPFAM" id="SSF56954">
    <property type="entry name" value="Outer membrane efflux proteins (OEP)"/>
    <property type="match status" value="1"/>
</dbReference>
<dbReference type="Pfam" id="PF02321">
    <property type="entry name" value="OEP"/>
    <property type="match status" value="2"/>
</dbReference>
<gene>
    <name evidence="9" type="ORF">FRZ54_19090</name>
</gene>
<evidence type="ECO:0000256" key="3">
    <source>
        <dbReference type="ARBA" id="ARBA00022448"/>
    </source>
</evidence>
<dbReference type="GO" id="GO:0015562">
    <property type="term" value="F:efflux transmembrane transporter activity"/>
    <property type="evidence" value="ECO:0007669"/>
    <property type="project" value="InterPro"/>
</dbReference>
<comment type="similarity">
    <text evidence="2">Belongs to the outer membrane factor (OMF) (TC 1.B.17) family.</text>
</comment>
<dbReference type="EMBL" id="CP042436">
    <property type="protein sequence ID" value="QEC64584.1"/>
    <property type="molecule type" value="Genomic_DNA"/>
</dbReference>
<keyword evidence="10" id="KW-1185">Reference proteome</keyword>
<evidence type="ECO:0000256" key="6">
    <source>
        <dbReference type="ARBA" id="ARBA00023136"/>
    </source>
</evidence>
<dbReference type="InterPro" id="IPR051906">
    <property type="entry name" value="TolC-like"/>
</dbReference>
<dbReference type="KEGG" id="mgin:FRZ54_19090"/>
<evidence type="ECO:0000256" key="7">
    <source>
        <dbReference type="ARBA" id="ARBA00023237"/>
    </source>
</evidence>
<evidence type="ECO:0000256" key="8">
    <source>
        <dbReference type="SAM" id="SignalP"/>
    </source>
</evidence>
<dbReference type="GO" id="GO:0015288">
    <property type="term" value="F:porin activity"/>
    <property type="evidence" value="ECO:0007669"/>
    <property type="project" value="TreeGrafter"/>
</dbReference>
<evidence type="ECO:0000256" key="1">
    <source>
        <dbReference type="ARBA" id="ARBA00004442"/>
    </source>
</evidence>
<dbReference type="RefSeq" id="WP_147033418.1">
    <property type="nucleotide sequence ID" value="NZ_CP042436.1"/>
</dbReference>